<organism evidence="3 4">
    <name type="scientific">Magnaporthiopsis poae (strain ATCC 64411 / 73-15)</name>
    <name type="common">Kentucky bluegrass fungus</name>
    <name type="synonym">Magnaporthe poae</name>
    <dbReference type="NCBI Taxonomy" id="644358"/>
    <lineage>
        <taxon>Eukaryota</taxon>
        <taxon>Fungi</taxon>
        <taxon>Dikarya</taxon>
        <taxon>Ascomycota</taxon>
        <taxon>Pezizomycotina</taxon>
        <taxon>Sordariomycetes</taxon>
        <taxon>Sordariomycetidae</taxon>
        <taxon>Magnaporthales</taxon>
        <taxon>Magnaporthaceae</taxon>
        <taxon>Magnaporthiopsis</taxon>
    </lineage>
</organism>
<name>A0A0C4E3R4_MAGP6</name>
<reference evidence="2" key="3">
    <citation type="submission" date="2011-03" db="EMBL/GenBank/DDBJ databases">
        <title>Annotation of Magnaporthe poae ATCC 64411.</title>
        <authorList>
            <person name="Ma L.-J."/>
            <person name="Dead R."/>
            <person name="Young S.K."/>
            <person name="Zeng Q."/>
            <person name="Gargeya S."/>
            <person name="Fitzgerald M."/>
            <person name="Haas B."/>
            <person name="Abouelleil A."/>
            <person name="Alvarado L."/>
            <person name="Arachchi H.M."/>
            <person name="Berlin A."/>
            <person name="Brown A."/>
            <person name="Chapman S.B."/>
            <person name="Chen Z."/>
            <person name="Dunbar C."/>
            <person name="Freedman E."/>
            <person name="Gearin G."/>
            <person name="Gellesch M."/>
            <person name="Goldberg J."/>
            <person name="Griggs A."/>
            <person name="Gujja S."/>
            <person name="Heiman D."/>
            <person name="Howarth C."/>
            <person name="Larson L."/>
            <person name="Lui A."/>
            <person name="MacDonald P.J.P."/>
            <person name="Mehta T."/>
            <person name="Montmayeur A."/>
            <person name="Murphy C."/>
            <person name="Neiman D."/>
            <person name="Pearson M."/>
            <person name="Priest M."/>
            <person name="Roberts A."/>
            <person name="Saif S."/>
            <person name="Shea T."/>
            <person name="Shenoy N."/>
            <person name="Sisk P."/>
            <person name="Stolte C."/>
            <person name="Sykes S."/>
            <person name="Yandava C."/>
            <person name="Wortman J."/>
            <person name="Nusbaum C."/>
            <person name="Birren B."/>
        </authorList>
    </citation>
    <scope>NUCLEOTIDE SEQUENCE</scope>
    <source>
        <strain evidence="2">ATCC 64411</strain>
    </source>
</reference>
<reference evidence="3" key="4">
    <citation type="journal article" date="2015" name="G3 (Bethesda)">
        <title>Genome sequences of three phytopathogenic species of the Magnaporthaceae family of fungi.</title>
        <authorList>
            <person name="Okagaki L.H."/>
            <person name="Nunes C.C."/>
            <person name="Sailsbery J."/>
            <person name="Clay B."/>
            <person name="Brown D."/>
            <person name="John T."/>
            <person name="Oh Y."/>
            <person name="Young N."/>
            <person name="Fitzgerald M."/>
            <person name="Haas B.J."/>
            <person name="Zeng Q."/>
            <person name="Young S."/>
            <person name="Adiconis X."/>
            <person name="Fan L."/>
            <person name="Levin J.Z."/>
            <person name="Mitchell T.K."/>
            <person name="Okubara P.A."/>
            <person name="Farman M.L."/>
            <person name="Kohn L.M."/>
            <person name="Birren B."/>
            <person name="Ma L.-J."/>
            <person name="Dean R.A."/>
        </authorList>
    </citation>
    <scope>NUCLEOTIDE SEQUENCE</scope>
    <source>
        <strain evidence="3">ATCC 64411 / 73-15</strain>
    </source>
</reference>
<dbReference type="EMBL" id="GL876971">
    <property type="protein sequence ID" value="KLU88094.1"/>
    <property type="molecule type" value="Genomic_DNA"/>
</dbReference>
<accession>A0A0C4E3R4</accession>
<feature type="compositionally biased region" description="Basic residues" evidence="1">
    <location>
        <begin position="139"/>
        <end position="150"/>
    </location>
</feature>
<dbReference type="VEuPathDB" id="FungiDB:MAPG_07081"/>
<dbReference type="STRING" id="644358.A0A0C4E3R4"/>
<reference evidence="2" key="1">
    <citation type="submission" date="2010-05" db="EMBL/GenBank/DDBJ databases">
        <title>The Genome Sequence of Magnaporthe poae strain ATCC 64411.</title>
        <authorList>
            <consortium name="The Broad Institute Genome Sequencing Platform"/>
            <consortium name="Broad Institute Genome Sequencing Center for Infectious Disease"/>
            <person name="Ma L.-J."/>
            <person name="Dead R."/>
            <person name="Young S."/>
            <person name="Zeng Q."/>
            <person name="Koehrsen M."/>
            <person name="Alvarado L."/>
            <person name="Berlin A."/>
            <person name="Chapman S.B."/>
            <person name="Chen Z."/>
            <person name="Freedman E."/>
            <person name="Gellesch M."/>
            <person name="Goldberg J."/>
            <person name="Griggs A."/>
            <person name="Gujja S."/>
            <person name="Heilman E.R."/>
            <person name="Heiman D."/>
            <person name="Hepburn T."/>
            <person name="Howarth C."/>
            <person name="Jen D."/>
            <person name="Larson L."/>
            <person name="Mehta T."/>
            <person name="Neiman D."/>
            <person name="Pearson M."/>
            <person name="Roberts A."/>
            <person name="Saif S."/>
            <person name="Shea T."/>
            <person name="Shenoy N."/>
            <person name="Sisk P."/>
            <person name="Stolte C."/>
            <person name="Sykes S."/>
            <person name="Walk T."/>
            <person name="White J."/>
            <person name="Yandava C."/>
            <person name="Haas B."/>
            <person name="Nusbaum C."/>
            <person name="Birren B."/>
        </authorList>
    </citation>
    <scope>NUCLEOTIDE SEQUENCE</scope>
    <source>
        <strain evidence="2">ATCC 64411</strain>
    </source>
</reference>
<protein>
    <submittedName>
        <fullName evidence="2 3">Uncharacterized protein</fullName>
    </submittedName>
</protein>
<reference evidence="3" key="5">
    <citation type="submission" date="2015-06" db="UniProtKB">
        <authorList>
            <consortium name="EnsemblFungi"/>
        </authorList>
    </citation>
    <scope>IDENTIFICATION</scope>
    <source>
        <strain evidence="3">ATCC 64411</strain>
    </source>
</reference>
<gene>
    <name evidence="2" type="ORF">MAPG_07081</name>
</gene>
<dbReference type="EMBL" id="ADBL01001710">
    <property type="status" value="NOT_ANNOTATED_CDS"/>
    <property type="molecule type" value="Genomic_DNA"/>
</dbReference>
<dbReference type="InterPro" id="IPR024526">
    <property type="entry name" value="DUF3807"/>
</dbReference>
<dbReference type="EnsemblFungi" id="MAPG_07081T0">
    <property type="protein sequence ID" value="MAPG_07081T0"/>
    <property type="gene ID" value="MAPG_07081"/>
</dbReference>
<evidence type="ECO:0000313" key="2">
    <source>
        <dbReference type="EMBL" id="KLU88094.1"/>
    </source>
</evidence>
<dbReference type="AlphaFoldDB" id="A0A0C4E3R4"/>
<proteinExistence type="predicted"/>
<dbReference type="eggNOG" id="ENOG502SA5E">
    <property type="taxonomic scope" value="Eukaryota"/>
</dbReference>
<dbReference type="PANTHER" id="PTHR40642">
    <property type="entry name" value="YALI0F31295P"/>
    <property type="match status" value="1"/>
</dbReference>
<dbReference type="OrthoDB" id="5422320at2759"/>
<dbReference type="Pfam" id="PF12720">
    <property type="entry name" value="DUF3807"/>
    <property type="match status" value="1"/>
</dbReference>
<feature type="region of interest" description="Disordered" evidence="1">
    <location>
        <begin position="171"/>
        <end position="201"/>
    </location>
</feature>
<dbReference type="OMA" id="ISEADMF"/>
<feature type="region of interest" description="Disordered" evidence="1">
    <location>
        <begin position="1"/>
        <end position="26"/>
    </location>
</feature>
<evidence type="ECO:0000256" key="1">
    <source>
        <dbReference type="SAM" id="MobiDB-lite"/>
    </source>
</evidence>
<evidence type="ECO:0000313" key="3">
    <source>
        <dbReference type="EnsemblFungi" id="MAPG_07081T0"/>
    </source>
</evidence>
<keyword evidence="4" id="KW-1185">Reference proteome</keyword>
<dbReference type="Proteomes" id="UP000011715">
    <property type="component" value="Unassembled WGS sequence"/>
</dbReference>
<sequence>MSSELAVGKMTPPRSDAAASLSRQAQQTPIITQVDLAVFHRRHFSGAGLDHFSSHFMPPCQQSKQDDAENDGLGYYADGVKRTLTDEQIEMFRHSELEALRRNNTHFPAGSCIPEGALTRSGDAADANLEGDPDLAAARRKKKKRGKGRSRKPEVKVDLRKRTWDLVETSLHSLDYGDQEPQPSAPAMGTSKRRHISYDDG</sequence>
<feature type="region of interest" description="Disordered" evidence="1">
    <location>
        <begin position="139"/>
        <end position="159"/>
    </location>
</feature>
<dbReference type="PANTHER" id="PTHR40642:SF1">
    <property type="entry name" value="YALI0F31295P"/>
    <property type="match status" value="1"/>
</dbReference>
<reference evidence="4" key="2">
    <citation type="submission" date="2010-05" db="EMBL/GenBank/DDBJ databases">
        <title>The genome sequence of Magnaporthe poae strain ATCC 64411.</title>
        <authorList>
            <person name="Ma L.-J."/>
            <person name="Dead R."/>
            <person name="Young S."/>
            <person name="Zeng Q."/>
            <person name="Koehrsen M."/>
            <person name="Alvarado L."/>
            <person name="Berlin A."/>
            <person name="Chapman S.B."/>
            <person name="Chen Z."/>
            <person name="Freedman E."/>
            <person name="Gellesch M."/>
            <person name="Goldberg J."/>
            <person name="Griggs A."/>
            <person name="Gujja S."/>
            <person name="Heilman E.R."/>
            <person name="Heiman D."/>
            <person name="Hepburn T."/>
            <person name="Howarth C."/>
            <person name="Jen D."/>
            <person name="Larson L."/>
            <person name="Mehta T."/>
            <person name="Neiman D."/>
            <person name="Pearson M."/>
            <person name="Roberts A."/>
            <person name="Saif S."/>
            <person name="Shea T."/>
            <person name="Shenoy N."/>
            <person name="Sisk P."/>
            <person name="Stolte C."/>
            <person name="Sykes S."/>
            <person name="Walk T."/>
            <person name="White J."/>
            <person name="Yandava C."/>
            <person name="Haas B."/>
            <person name="Nusbaum C."/>
            <person name="Birren B."/>
        </authorList>
    </citation>
    <scope>NUCLEOTIDE SEQUENCE [LARGE SCALE GENOMIC DNA]</scope>
    <source>
        <strain evidence="4">ATCC 64411 / 73-15</strain>
    </source>
</reference>
<evidence type="ECO:0000313" key="4">
    <source>
        <dbReference type="Proteomes" id="UP000011715"/>
    </source>
</evidence>